<dbReference type="SUPFAM" id="SSF81901">
    <property type="entry name" value="HCP-like"/>
    <property type="match status" value="3"/>
</dbReference>
<dbReference type="HOGENOM" id="CLU_011209_0_0_1"/>
<dbReference type="InterPro" id="IPR011990">
    <property type="entry name" value="TPR-like_helical_dom_sf"/>
</dbReference>
<dbReference type="FunCoup" id="F7BX15">
    <property type="interactions" value="244"/>
</dbReference>
<dbReference type="AlphaFoldDB" id="F7BX15"/>
<keyword evidence="2" id="KW-0472">Membrane</keyword>
<reference evidence="3" key="2">
    <citation type="submission" date="2011-06" db="UniProtKB">
        <authorList>
            <consortium name="Ensembl"/>
        </authorList>
    </citation>
    <scope>IDENTIFICATION</scope>
</reference>
<dbReference type="STRING" id="8364.ENSXETP00000002065"/>
<name>F7BX15_XENTR</name>
<protein>
    <submittedName>
        <fullName evidence="3">Sel-1 suppressor of lin-12-like 3</fullName>
    </submittedName>
</protein>
<dbReference type="Pfam" id="PF08238">
    <property type="entry name" value="Sel1"/>
    <property type="match status" value="7"/>
</dbReference>
<reference evidence="3" key="1">
    <citation type="journal article" date="2010" name="Science">
        <title>The genome of the Western clawed frog Xenopus tropicalis.</title>
        <authorList>
            <person name="Hellsten U."/>
            <person name="Harland R.M."/>
            <person name="Gilchrist M.J."/>
            <person name="Hendrix D."/>
            <person name="Jurka J."/>
            <person name="Kapitonov V."/>
            <person name="Ovcharenko I."/>
            <person name="Putnam N.H."/>
            <person name="Shu S."/>
            <person name="Taher L."/>
            <person name="Blitz I.L."/>
            <person name="Blumberg B."/>
            <person name="Dichmann D.S."/>
            <person name="Dubchak I."/>
            <person name="Amaya E."/>
            <person name="Detter J.C."/>
            <person name="Fletcher R."/>
            <person name="Gerhard D.S."/>
            <person name="Goodstein D."/>
            <person name="Graves T."/>
            <person name="Grigoriev I.V."/>
            <person name="Grimwood J."/>
            <person name="Kawashima T."/>
            <person name="Lindquist E."/>
            <person name="Lucas S.M."/>
            <person name="Mead P.E."/>
            <person name="Mitros T."/>
            <person name="Ogino H."/>
            <person name="Ohta Y."/>
            <person name="Poliakov A.V."/>
            <person name="Pollet N."/>
            <person name="Robert J."/>
            <person name="Salamov A."/>
            <person name="Sater A.K."/>
            <person name="Schmutz J."/>
            <person name="Terry A."/>
            <person name="Vize P.D."/>
            <person name="Warren W.C."/>
            <person name="Wells D."/>
            <person name="Wills A."/>
            <person name="Wilson R.K."/>
            <person name="Zimmerman L.B."/>
            <person name="Zorn A.M."/>
            <person name="Grainger R."/>
            <person name="Grammer T."/>
            <person name="Khokha M.K."/>
            <person name="Richardson P.M."/>
            <person name="Rokhsar D.S."/>
        </authorList>
    </citation>
    <scope>NUCLEOTIDE SEQUENCE [LARGE SCALE GENOMIC DNA]</scope>
    <source>
        <strain evidence="3">Nigerian</strain>
    </source>
</reference>
<dbReference type="Bgee" id="ENSXETG00000000947">
    <property type="expression patterns" value="Expressed in testis and 1 other cell type or tissue"/>
</dbReference>
<dbReference type="GeneTree" id="ENSGT00940000159983"/>
<dbReference type="Gene3D" id="1.25.40.10">
    <property type="entry name" value="Tetratricopeptide repeat domain"/>
    <property type="match status" value="2"/>
</dbReference>
<dbReference type="eggNOG" id="KOG1550">
    <property type="taxonomic scope" value="Eukaryota"/>
</dbReference>
<feature type="transmembrane region" description="Helical" evidence="2">
    <location>
        <begin position="1080"/>
        <end position="1099"/>
    </location>
</feature>
<dbReference type="SMART" id="SM00671">
    <property type="entry name" value="SEL1"/>
    <property type="match status" value="8"/>
</dbReference>
<feature type="compositionally biased region" description="Polar residues" evidence="1">
    <location>
        <begin position="1130"/>
        <end position="1142"/>
    </location>
</feature>
<feature type="region of interest" description="Disordered" evidence="1">
    <location>
        <begin position="1114"/>
        <end position="1142"/>
    </location>
</feature>
<dbReference type="InterPro" id="IPR042756">
    <property type="entry name" value="Sel-1L3"/>
</dbReference>
<evidence type="ECO:0000313" key="3">
    <source>
        <dbReference type="Ensembl" id="ENSXETP00000002065"/>
    </source>
</evidence>
<organism evidence="3">
    <name type="scientific">Xenopus tropicalis</name>
    <name type="common">Western clawed frog</name>
    <name type="synonym">Silurana tropicalis</name>
    <dbReference type="NCBI Taxonomy" id="8364"/>
    <lineage>
        <taxon>Eukaryota</taxon>
        <taxon>Metazoa</taxon>
        <taxon>Chordata</taxon>
        <taxon>Craniata</taxon>
        <taxon>Vertebrata</taxon>
        <taxon>Euteleostomi</taxon>
        <taxon>Amphibia</taxon>
        <taxon>Batrachia</taxon>
        <taxon>Anura</taxon>
        <taxon>Pipoidea</taxon>
        <taxon>Pipidae</taxon>
        <taxon>Xenopodinae</taxon>
        <taxon>Xenopus</taxon>
        <taxon>Silurana</taxon>
    </lineage>
</organism>
<evidence type="ECO:0000256" key="2">
    <source>
        <dbReference type="SAM" id="Phobius"/>
    </source>
</evidence>
<proteinExistence type="predicted"/>
<dbReference type="Xenbase" id="XB-GENE-5891026">
    <property type="gene designation" value="sel1l3"/>
</dbReference>
<keyword evidence="2" id="KW-0812">Transmembrane</keyword>
<gene>
    <name evidence="3" type="primary">sel1l3</name>
</gene>
<dbReference type="InParanoid" id="F7BX15"/>
<evidence type="ECO:0000256" key="1">
    <source>
        <dbReference type="SAM" id="MobiDB-lite"/>
    </source>
</evidence>
<keyword evidence="2" id="KW-1133">Transmembrane helix</keyword>
<sequence>MQHQHLPLREETVHLSYTPLLALPLLPPWLWAVPKFSEEIVQEWAVREEECGRRLVWRERRMLGWAQVPFLTWQDLRALLLLALIPSLCSTKETSSVTILQDQNISQEDFIELLNLPRNTSNSAITVRYICSRPCWIHVDIVASSEFRTGVSVFKKRWRNEKYDYQTRTRTVNLKFPSTMIYKNDYFLRNSVDVYFAAVRAWLVHIDPANKEHNETILFAAAKTFGVLNTIPPLLRPYKDHQICLTWGFEQVRRQRENTMFVCPCESDAVRMLDFPLASNSRHNGIIRTFQNFRNRELELRRSQQFDNAKFTFSVWIYLLNYCSHKECGIIHHVDGSNMYATPLLFLRDKGQIHVQMRLATETDTAYLTKFKVPLRRWLRMDIAGYARKITFTILLGKELERFAQEIYNLQEDVLYDDTAGYVALGGTKFVRGIAGFFGPVKYYRLRTLKSEEISNPLVDEIYHQIDSYYERCASVQDIVRSYSSIVGKENQLQTQNKSHNYYLGLHLQYGRRPCCETLPWHQEKKEKYSHLFSLLQSVDWTSLDSSNDLLIRFGNIIYDSIIEKLTGGLEHLGAAVPSLIEASCSGYHKASYLLAVMYETGLHVPVDKVQGLLYSLVGAQGDDRLALLKLGYKHFQGIDGYPLDLDISCSYYINIAKKTPKDRSKKHEEQAFAEAIRLTDDMMLKEQTRENDDLFLWLKQNAERGDPHAQHRLAQMYFWGQQGVTKNIKAALEWYRRGALESEDPIIMYDYAVILFKGEVIRKDMKLALKLMKKAAEKGKHEALNGLGWYYHHFQNDFVNAAKYWKRAYDMGNPDSAYNLGVLYLNGVFPGEPGVNETRAFEYIFSASEGGHIDSIIYLVQYLVTGSLKSVPRNPKAAIIWAKSVAEQNGHIGHVIRRALNAYLDRSLHESVLNYILTAEAGVEVSQTNMAYLCEEHPEFIPSYLMDICILRYYNLSVYQNNPPSVALLKLGDLYYYGGKNQARDLDMSLMLYTQAALQGDSQGFYNLAQLVQEGVSIPDHLLQHLKIDRFMYNTSDSLTLKLYERCQSHCSEESLSPCSFMLIYFHIRAAWHSILCPSLIYGLGSLLLAVVVGGAFLRARLVRDADRVPRRQQVAHNVPSPAADANNLPGTEQTESSARNVSSNSEAEALAFQQASIPFIIRNIKEALRNYRDILATMAALGICIYCVTHAV</sequence>
<dbReference type="InterPro" id="IPR006597">
    <property type="entry name" value="Sel1-like"/>
</dbReference>
<dbReference type="PANTHER" id="PTHR44444:SF1">
    <property type="entry name" value="PROTEIN SEL-1 HOMOLOG 3"/>
    <property type="match status" value="1"/>
</dbReference>
<accession>F7BX15</accession>
<dbReference type="PANTHER" id="PTHR44444">
    <property type="entry name" value="PROTEIN SEL-1 HOMOLOG 3"/>
    <property type="match status" value="1"/>
</dbReference>
<dbReference type="Ensembl" id="ENSXETT00000002065">
    <property type="protein sequence ID" value="ENSXETP00000002065"/>
    <property type="gene ID" value="ENSXETG00000000947"/>
</dbReference>